<protein>
    <submittedName>
        <fullName evidence="1">Uncharacterized protein</fullName>
    </submittedName>
</protein>
<dbReference type="AlphaFoldDB" id="A0A8J6TLN8"/>
<dbReference type="Proteomes" id="UP000603434">
    <property type="component" value="Unassembled WGS sequence"/>
</dbReference>
<reference evidence="1 2" key="1">
    <citation type="submission" date="2020-08" db="EMBL/GenBank/DDBJ databases">
        <title>Bridging the membrane lipid divide: bacteria of the FCB group superphylum have the potential to synthesize archaeal ether lipids.</title>
        <authorList>
            <person name="Villanueva L."/>
            <person name="Von Meijenfeldt F.A.B."/>
            <person name="Westbye A.B."/>
            <person name="Yadav S."/>
            <person name="Hopmans E.C."/>
            <person name="Dutilh B.E."/>
            <person name="Sinninghe Damste J.S."/>
        </authorList>
    </citation>
    <scope>NUCLEOTIDE SEQUENCE [LARGE SCALE GENOMIC DNA]</scope>
    <source>
        <strain evidence="1">NIOZ-UU30</strain>
    </source>
</reference>
<name>A0A8J6TLN8_9BACT</name>
<dbReference type="EMBL" id="JACNJH010000111">
    <property type="protein sequence ID" value="MBC8360863.1"/>
    <property type="molecule type" value="Genomic_DNA"/>
</dbReference>
<proteinExistence type="predicted"/>
<accession>A0A8J6TLN8</accession>
<comment type="caution">
    <text evidence="1">The sequence shown here is derived from an EMBL/GenBank/DDBJ whole genome shotgun (WGS) entry which is preliminary data.</text>
</comment>
<sequence length="331" mass="37607">MNNKSFQGDHIDSAKVGAAKGTAGPANGTGSERLRPAFKIIKENLTQCLFWAENAGMERYFQHQAELAQKECNLRCPEDCSAPGCWMAEVIVEVSLFDLIRLSLVLNTPVSSLFFQHCFIGLENLEINSRYQRLLIKLKKPCNFLQKAHCRVHGSKPLNCILFPEYHQLKGMIPDLVNNPIFKGFPCLKAEIKVSQARSNALETLRGMSCREEALSNHFIFDTPSFIIDSKPLTKLLKQDQSKDLSGSMQDYEQLVSVVLKSSGFFEGIMNSIYQLDTRLGKESLFEKLKDDALMKPLLEKLNRPEAIYRLKGNRFIRLKRTLQPPEVIFM</sequence>
<evidence type="ECO:0000313" key="1">
    <source>
        <dbReference type="EMBL" id="MBC8360863.1"/>
    </source>
</evidence>
<organism evidence="1 2">
    <name type="scientific">Candidatus Desulfatibia profunda</name>
    <dbReference type="NCBI Taxonomy" id="2841695"/>
    <lineage>
        <taxon>Bacteria</taxon>
        <taxon>Pseudomonadati</taxon>
        <taxon>Thermodesulfobacteriota</taxon>
        <taxon>Desulfobacteria</taxon>
        <taxon>Desulfobacterales</taxon>
        <taxon>Desulfobacterales incertae sedis</taxon>
        <taxon>Candidatus Desulfatibia</taxon>
    </lineage>
</organism>
<evidence type="ECO:0000313" key="2">
    <source>
        <dbReference type="Proteomes" id="UP000603434"/>
    </source>
</evidence>
<gene>
    <name evidence="1" type="ORF">H8E23_05655</name>
</gene>